<evidence type="ECO:0000259" key="8">
    <source>
        <dbReference type="Pfam" id="PF21694"/>
    </source>
</evidence>
<accession>A0A5Q2FI36</accession>
<proteinExistence type="inferred from homology"/>
<evidence type="ECO:0000313" key="9">
    <source>
        <dbReference type="EMBL" id="QGF25224.1"/>
    </source>
</evidence>
<protein>
    <recommendedName>
        <fullName evidence="1">DNA-directed DNA polymerase</fullName>
        <ecNumber evidence="1">2.7.7.7</ecNumber>
    </recommendedName>
</protein>
<comment type="similarity">
    <text evidence="6">Belongs to the DNA polymerase HolA subunit family.</text>
</comment>
<name>A0A5Q2FI36_9ACTN</name>
<dbReference type="Gene3D" id="1.10.8.60">
    <property type="match status" value="1"/>
</dbReference>
<dbReference type="GO" id="GO:0006261">
    <property type="term" value="P:DNA-templated DNA replication"/>
    <property type="evidence" value="ECO:0007669"/>
    <property type="project" value="TreeGrafter"/>
</dbReference>
<evidence type="ECO:0000256" key="2">
    <source>
        <dbReference type="ARBA" id="ARBA00022679"/>
    </source>
</evidence>
<organism evidence="9 10">
    <name type="scientific">Raineyella fluvialis</name>
    <dbReference type="NCBI Taxonomy" id="2662261"/>
    <lineage>
        <taxon>Bacteria</taxon>
        <taxon>Bacillati</taxon>
        <taxon>Actinomycetota</taxon>
        <taxon>Actinomycetes</taxon>
        <taxon>Propionibacteriales</taxon>
        <taxon>Propionibacteriaceae</taxon>
        <taxon>Raineyella</taxon>
    </lineage>
</organism>
<dbReference type="GO" id="GO:0009360">
    <property type="term" value="C:DNA polymerase III complex"/>
    <property type="evidence" value="ECO:0007669"/>
    <property type="project" value="TreeGrafter"/>
</dbReference>
<dbReference type="EMBL" id="CP045725">
    <property type="protein sequence ID" value="QGF25224.1"/>
    <property type="molecule type" value="Genomic_DNA"/>
</dbReference>
<reference evidence="9 10" key="1">
    <citation type="submission" date="2019-10" db="EMBL/GenBank/DDBJ databases">
        <title>Genomic analysis of Raineyella sp. CBA3103.</title>
        <authorList>
            <person name="Roh S.W."/>
        </authorList>
    </citation>
    <scope>NUCLEOTIDE SEQUENCE [LARGE SCALE GENOMIC DNA]</scope>
    <source>
        <strain evidence="9 10">CBA3103</strain>
    </source>
</reference>
<keyword evidence="10" id="KW-1185">Reference proteome</keyword>
<dbReference type="InterPro" id="IPR027417">
    <property type="entry name" value="P-loop_NTPase"/>
</dbReference>
<dbReference type="AlphaFoldDB" id="A0A5Q2FI36"/>
<evidence type="ECO:0000256" key="1">
    <source>
        <dbReference type="ARBA" id="ARBA00012417"/>
    </source>
</evidence>
<dbReference type="NCBIfam" id="TIGR01128">
    <property type="entry name" value="holA"/>
    <property type="match status" value="1"/>
</dbReference>
<evidence type="ECO:0000313" key="10">
    <source>
        <dbReference type="Proteomes" id="UP000386847"/>
    </source>
</evidence>
<dbReference type="InterPro" id="IPR005790">
    <property type="entry name" value="DNA_polIII_delta"/>
</dbReference>
<dbReference type="PANTHER" id="PTHR34388:SF1">
    <property type="entry name" value="DNA POLYMERASE III SUBUNIT DELTA"/>
    <property type="match status" value="1"/>
</dbReference>
<feature type="domain" description="DNA polymerase III delta subunit-like C-terminal" evidence="8">
    <location>
        <begin position="182"/>
        <end position="297"/>
    </location>
</feature>
<evidence type="ECO:0000256" key="6">
    <source>
        <dbReference type="ARBA" id="ARBA00034754"/>
    </source>
</evidence>
<dbReference type="EC" id="2.7.7.7" evidence="1"/>
<comment type="catalytic activity">
    <reaction evidence="7">
        <text>DNA(n) + a 2'-deoxyribonucleoside 5'-triphosphate = DNA(n+1) + diphosphate</text>
        <dbReference type="Rhea" id="RHEA:22508"/>
        <dbReference type="Rhea" id="RHEA-COMP:17339"/>
        <dbReference type="Rhea" id="RHEA-COMP:17340"/>
        <dbReference type="ChEBI" id="CHEBI:33019"/>
        <dbReference type="ChEBI" id="CHEBI:61560"/>
        <dbReference type="ChEBI" id="CHEBI:173112"/>
        <dbReference type="EC" id="2.7.7.7"/>
    </reaction>
</comment>
<keyword evidence="3 9" id="KW-0548">Nucleotidyltransferase</keyword>
<keyword evidence="4" id="KW-0235">DNA replication</keyword>
<dbReference type="InterPro" id="IPR048466">
    <property type="entry name" value="DNA_pol3_delta-like_C"/>
</dbReference>
<dbReference type="GO" id="GO:0003677">
    <property type="term" value="F:DNA binding"/>
    <property type="evidence" value="ECO:0007669"/>
    <property type="project" value="InterPro"/>
</dbReference>
<dbReference type="Gene3D" id="1.20.272.10">
    <property type="match status" value="1"/>
</dbReference>
<keyword evidence="2 9" id="KW-0808">Transferase</keyword>
<dbReference type="SUPFAM" id="SSF52540">
    <property type="entry name" value="P-loop containing nucleoside triphosphate hydrolases"/>
    <property type="match status" value="1"/>
</dbReference>
<dbReference type="InterPro" id="IPR008921">
    <property type="entry name" value="DNA_pol3_clamp-load_cplx_C"/>
</dbReference>
<evidence type="ECO:0000256" key="7">
    <source>
        <dbReference type="ARBA" id="ARBA00049244"/>
    </source>
</evidence>
<dbReference type="SUPFAM" id="SSF48019">
    <property type="entry name" value="post-AAA+ oligomerization domain-like"/>
    <property type="match status" value="1"/>
</dbReference>
<dbReference type="Proteomes" id="UP000386847">
    <property type="component" value="Chromosome"/>
</dbReference>
<gene>
    <name evidence="9" type="primary">holA</name>
    <name evidence="9" type="ORF">Rai3103_12320</name>
</gene>
<keyword evidence="5" id="KW-0239">DNA-directed DNA polymerase</keyword>
<evidence type="ECO:0000256" key="3">
    <source>
        <dbReference type="ARBA" id="ARBA00022695"/>
    </source>
</evidence>
<dbReference type="KEGG" id="rain:Rai3103_12320"/>
<evidence type="ECO:0000256" key="5">
    <source>
        <dbReference type="ARBA" id="ARBA00022932"/>
    </source>
</evidence>
<dbReference type="Pfam" id="PF21694">
    <property type="entry name" value="DNA_pol3_delta_C"/>
    <property type="match status" value="1"/>
</dbReference>
<evidence type="ECO:0000256" key="4">
    <source>
        <dbReference type="ARBA" id="ARBA00022705"/>
    </source>
</evidence>
<sequence length="304" mass="32080">MLAARLVEQVVAVARAEDPSVEVVRTGAAGLEGGDFAQMTSGSLFAARSAVVIEDLAEASDSLAQALLAAAADPAPDIALVLVHRGGNKGKGVVDKLKKAKAAHFPVTALKPRELVGFVEHEARTRGARLDPQVAQQLVDSVGTDLRSLVGAVDQLAQDSEDGLIREDLVRRFFQGRAEVKGFTIADAALAGQTTRALEELRWALASGTAPVLITSAMASGVRGLGRLSGVRGRGNDNEVAADIGVPPWKLRTMRQQLQRWDDLRLARAVRLVARADADVKGAADDAAYALDTMVLQVSRLAGR</sequence>
<dbReference type="GO" id="GO:0003887">
    <property type="term" value="F:DNA-directed DNA polymerase activity"/>
    <property type="evidence" value="ECO:0007669"/>
    <property type="project" value="UniProtKB-KW"/>
</dbReference>
<dbReference type="PANTHER" id="PTHR34388">
    <property type="entry name" value="DNA POLYMERASE III SUBUNIT DELTA"/>
    <property type="match status" value="1"/>
</dbReference>